<dbReference type="AlphaFoldDB" id="A0A1Z5JX00"/>
<feature type="compositionally biased region" description="Gly residues" evidence="2">
    <location>
        <begin position="1"/>
        <end position="10"/>
    </location>
</feature>
<dbReference type="GO" id="GO:0015031">
    <property type="term" value="P:protein transport"/>
    <property type="evidence" value="ECO:0007669"/>
    <property type="project" value="UniProtKB-KW"/>
</dbReference>
<evidence type="ECO:0000313" key="4">
    <source>
        <dbReference type="EMBL" id="GAX18281.1"/>
    </source>
</evidence>
<name>A0A1Z5JX00_FISSO</name>
<keyword evidence="1" id="KW-1015">Disulfide bond</keyword>
<keyword evidence="1" id="KW-0811">Translocation</keyword>
<accession>A0A1Z5JX00</accession>
<evidence type="ECO:0000313" key="5">
    <source>
        <dbReference type="Proteomes" id="UP000198406"/>
    </source>
</evidence>
<dbReference type="SUPFAM" id="SSF144122">
    <property type="entry name" value="Tim10-like"/>
    <property type="match status" value="1"/>
</dbReference>
<dbReference type="Gene3D" id="1.10.287.810">
    <property type="entry name" value="Mitochondrial import inner membrane translocase subunit tim13 like domains"/>
    <property type="match status" value="1"/>
</dbReference>
<comment type="function">
    <text evidence="1">Mitochondrial intermembrane chaperone that participates in the import and insertion of some multi-pass transmembrane proteins into the mitochondrial inner membrane. Also required for the transfer of beta-barrel precursors from the TOM complex to the sorting and assembly machinery (SAM complex) of the outer membrane. Acts as a chaperone-like protein that protects the hydrophobic precursors from aggregation and guide them through the mitochondrial intermembrane space.</text>
</comment>
<dbReference type="InParanoid" id="A0A1Z5JX00"/>
<dbReference type="EMBL" id="BDSP01000126">
    <property type="protein sequence ID" value="GAX18281.1"/>
    <property type="molecule type" value="Genomic_DNA"/>
</dbReference>
<evidence type="ECO:0000259" key="3">
    <source>
        <dbReference type="Pfam" id="PF02953"/>
    </source>
</evidence>
<keyword evidence="1" id="KW-0472">Membrane</keyword>
<evidence type="ECO:0000256" key="1">
    <source>
        <dbReference type="RuleBase" id="RU367043"/>
    </source>
</evidence>
<sequence>MSWFGLGGGGNKEEDTGPSEKGFMDGGADDHFASSVPMQGGGSGMADFQQFSVALQQQMLIQTVITDLTQRSFEKCVTSATKDPKLSGREVACIYSITNKWLDSNELMMGRLAKKQQAASQQQF</sequence>
<keyword evidence="1" id="KW-0143">Chaperone</keyword>
<keyword evidence="1" id="KW-0653">Protein transport</keyword>
<evidence type="ECO:0000256" key="2">
    <source>
        <dbReference type="SAM" id="MobiDB-lite"/>
    </source>
</evidence>
<dbReference type="Pfam" id="PF02953">
    <property type="entry name" value="zf-Tim10_DDP"/>
    <property type="match status" value="1"/>
</dbReference>
<organism evidence="4 5">
    <name type="scientific">Fistulifera solaris</name>
    <name type="common">Oleaginous diatom</name>
    <dbReference type="NCBI Taxonomy" id="1519565"/>
    <lineage>
        <taxon>Eukaryota</taxon>
        <taxon>Sar</taxon>
        <taxon>Stramenopiles</taxon>
        <taxon>Ochrophyta</taxon>
        <taxon>Bacillariophyta</taxon>
        <taxon>Bacillariophyceae</taxon>
        <taxon>Bacillariophycidae</taxon>
        <taxon>Naviculales</taxon>
        <taxon>Naviculaceae</taxon>
        <taxon>Fistulifera</taxon>
    </lineage>
</organism>
<proteinExistence type="inferred from homology"/>
<comment type="caution">
    <text evidence="4">The sequence shown here is derived from an EMBL/GenBank/DDBJ whole genome shotgun (WGS) entry which is preliminary data.</text>
</comment>
<dbReference type="Proteomes" id="UP000198406">
    <property type="component" value="Unassembled WGS sequence"/>
</dbReference>
<feature type="domain" description="Tim10-like" evidence="3">
    <location>
        <begin position="50"/>
        <end position="113"/>
    </location>
</feature>
<comment type="similarity">
    <text evidence="1">Belongs to the small Tim family.</text>
</comment>
<reference evidence="4 5" key="1">
    <citation type="journal article" date="2015" name="Plant Cell">
        <title>Oil accumulation by the oleaginous diatom Fistulifera solaris as revealed by the genome and transcriptome.</title>
        <authorList>
            <person name="Tanaka T."/>
            <person name="Maeda Y."/>
            <person name="Veluchamy A."/>
            <person name="Tanaka M."/>
            <person name="Abida H."/>
            <person name="Marechal E."/>
            <person name="Bowler C."/>
            <person name="Muto M."/>
            <person name="Sunaga Y."/>
            <person name="Tanaka M."/>
            <person name="Yoshino T."/>
            <person name="Taniguchi T."/>
            <person name="Fukuda Y."/>
            <person name="Nemoto M."/>
            <person name="Matsumoto M."/>
            <person name="Wong P.S."/>
            <person name="Aburatani S."/>
            <person name="Fujibuchi W."/>
        </authorList>
    </citation>
    <scope>NUCLEOTIDE SEQUENCE [LARGE SCALE GENOMIC DNA]</scope>
    <source>
        <strain evidence="4 5">JPCC DA0580</strain>
    </source>
</reference>
<feature type="region of interest" description="Disordered" evidence="2">
    <location>
        <begin position="1"/>
        <end position="39"/>
    </location>
</feature>
<keyword evidence="1" id="KW-0496">Mitochondrion</keyword>
<keyword evidence="5" id="KW-1185">Reference proteome</keyword>
<gene>
    <name evidence="4" type="ORF">FisN_20Lh046</name>
</gene>
<comment type="subunit">
    <text evidence="1">Heterohexamer.</text>
</comment>
<keyword evidence="1" id="KW-0813">Transport</keyword>
<dbReference type="GO" id="GO:0005743">
    <property type="term" value="C:mitochondrial inner membrane"/>
    <property type="evidence" value="ECO:0007669"/>
    <property type="project" value="UniProtKB-SubCell"/>
</dbReference>
<dbReference type="InterPro" id="IPR004217">
    <property type="entry name" value="Tim10-like"/>
</dbReference>
<dbReference type="InterPro" id="IPR035427">
    <property type="entry name" value="Tim10-like_dom_sf"/>
</dbReference>
<keyword evidence="1" id="KW-0999">Mitochondrion inner membrane</keyword>
<protein>
    <recommendedName>
        <fullName evidence="1">Mitochondrial import inner membrane translocase subunit</fullName>
    </recommendedName>
</protein>
<comment type="domain">
    <text evidence="1">The twin CX3C motif contains 4 conserved Cys residues that form 2 disulfide bonds in the mitochondrial intermembrane space.</text>
</comment>
<dbReference type="OrthoDB" id="344165at2759"/>
<comment type="subcellular location">
    <subcellularLocation>
        <location evidence="1">Mitochondrion inner membrane</location>
        <topology evidence="1">Peripheral membrane protein</topology>
        <orientation evidence="1">Intermembrane side</orientation>
    </subcellularLocation>
</comment>